<protein>
    <submittedName>
        <fullName evidence="5">Endo-1,3(4)-beta-glucanase</fullName>
    </submittedName>
</protein>
<dbReference type="EMBL" id="CAMXCT010001411">
    <property type="protein sequence ID" value="CAI3989843.1"/>
    <property type="molecule type" value="Genomic_DNA"/>
</dbReference>
<evidence type="ECO:0000256" key="2">
    <source>
        <dbReference type="SAM" id="SignalP"/>
    </source>
</evidence>
<dbReference type="EMBL" id="CAMXCT030001411">
    <property type="protein sequence ID" value="CAL4777155.1"/>
    <property type="molecule type" value="Genomic_DNA"/>
</dbReference>
<keyword evidence="2" id="KW-0732">Signal</keyword>
<dbReference type="AlphaFoldDB" id="A0A9P1CFQ5"/>
<evidence type="ECO:0000313" key="4">
    <source>
        <dbReference type="EMBL" id="CAL1143218.1"/>
    </source>
</evidence>
<organism evidence="3">
    <name type="scientific">Cladocopium goreaui</name>
    <dbReference type="NCBI Taxonomy" id="2562237"/>
    <lineage>
        <taxon>Eukaryota</taxon>
        <taxon>Sar</taxon>
        <taxon>Alveolata</taxon>
        <taxon>Dinophyceae</taxon>
        <taxon>Suessiales</taxon>
        <taxon>Symbiodiniaceae</taxon>
        <taxon>Cladocopium</taxon>
    </lineage>
</organism>
<dbReference type="EMBL" id="CAMXCT020001411">
    <property type="protein sequence ID" value="CAL1143218.1"/>
    <property type="molecule type" value="Genomic_DNA"/>
</dbReference>
<feature type="compositionally biased region" description="Basic residues" evidence="1">
    <location>
        <begin position="146"/>
        <end position="156"/>
    </location>
</feature>
<feature type="compositionally biased region" description="Low complexity" evidence="1">
    <location>
        <begin position="181"/>
        <end position="195"/>
    </location>
</feature>
<feature type="signal peptide" evidence="2">
    <location>
        <begin position="1"/>
        <end position="21"/>
    </location>
</feature>
<evidence type="ECO:0000313" key="5">
    <source>
        <dbReference type="EMBL" id="CAL4777155.1"/>
    </source>
</evidence>
<feature type="non-terminal residue" evidence="3">
    <location>
        <position position="879"/>
    </location>
</feature>
<reference evidence="4" key="2">
    <citation type="submission" date="2024-04" db="EMBL/GenBank/DDBJ databases">
        <authorList>
            <person name="Chen Y."/>
            <person name="Shah S."/>
            <person name="Dougan E. K."/>
            <person name="Thang M."/>
            <person name="Chan C."/>
        </authorList>
    </citation>
    <scope>NUCLEOTIDE SEQUENCE [LARGE SCALE GENOMIC DNA]</scope>
</reference>
<feature type="region of interest" description="Disordered" evidence="1">
    <location>
        <begin position="74"/>
        <end position="270"/>
    </location>
</feature>
<comment type="caution">
    <text evidence="3">The sequence shown here is derived from an EMBL/GenBank/DDBJ whole genome shotgun (WGS) entry which is preliminary data.</text>
</comment>
<feature type="compositionally biased region" description="Low complexity" evidence="1">
    <location>
        <begin position="456"/>
        <end position="468"/>
    </location>
</feature>
<gene>
    <name evidence="3" type="ORF">C1SCF055_LOCUS16883</name>
</gene>
<keyword evidence="6" id="KW-1185">Reference proteome</keyword>
<accession>A0A9P1CFQ5</accession>
<reference evidence="3" key="1">
    <citation type="submission" date="2022-10" db="EMBL/GenBank/DDBJ databases">
        <authorList>
            <person name="Chen Y."/>
            <person name="Dougan E. K."/>
            <person name="Chan C."/>
            <person name="Rhodes N."/>
            <person name="Thang M."/>
        </authorList>
    </citation>
    <scope>NUCLEOTIDE SEQUENCE</scope>
</reference>
<feature type="compositionally biased region" description="Pro residues" evidence="1">
    <location>
        <begin position="95"/>
        <end position="107"/>
    </location>
</feature>
<feature type="compositionally biased region" description="Basic residues" evidence="1">
    <location>
        <begin position="443"/>
        <end position="455"/>
    </location>
</feature>
<feature type="non-terminal residue" evidence="3">
    <location>
        <position position="1"/>
    </location>
</feature>
<evidence type="ECO:0000256" key="1">
    <source>
        <dbReference type="SAM" id="MobiDB-lite"/>
    </source>
</evidence>
<sequence length="879" mass="96200">FTAVLLLLIQHGFLFYDLLSPEFLPEDFKFALDIQTRLLGRLASNLGSPAVFAALGSKKEKAPVVVPPRAIVHKKADYSTARQPPYHNSSKAPSRRPPSPPPKPTHPPQSKGSGGKSKGKARSPFQGKGQNIWAWTPSEPSWGWTKTKKPKKNRGLKRVEWWNAKKQTLIAKSHTPPIPVPAAAASVSDTASDEASSPEEVSDTDPPAAPPDPDKAGLNSAPTAAKESGTADPTNNTPIEILEDRPATTQEEPRQSWADASEEARGRSRKHVKLAYGSEKGEANILLKDRVEDAYGHWIGAQVLGTNVASLRQWQLMNPADKVYLGTKVVRESEKAEEIGLGYLLEVNMNEATVTEPWAENCSVSLPTPPGVADENPDLRQKAMQFGFSPGQNSAGAADPPSPGEGPQGQAKKKKSKKQQVKEMVLKSKWTPARTPLDPSYRRPIKIRMSQKRKASSSSGSTTRSSSTSEDRSSDHQVHRVAKKLPGYLARCCCKEASNLLAQDVGEEGSTYVVMQKYYRQILLRRGGSRPLLREMATLSWGMDLLLQGKILQLADLLAQRLKALELIQQGTTGDLAAQLELLPKESQGLSSQAEEGVAGILPARDVCIGGMFGVPKNETTAEGIEILHYFAFSKPVPQQFCPPNTSGTYVLYSRVLPMGFLNSVAVAQHLHRQVVAQALKGSISSSWEIRRDQEFPRARQYFRTYLDNFDELCIHSKQILSTEHLSLVELLQSKYSELGIPRNEKKAISNAECAEIQGAIINGEQGTCSAKPDKISKYLSSLVFVLQRKEVSRKQMQMLVGGLVYLFSFRRPLMSVLNEESFQDGGILVISAFDGIASLRVALDALHANVSGYAVGLLLKEGLSGMQGLAKCTHRDLQ</sequence>
<proteinExistence type="predicted"/>
<feature type="compositionally biased region" description="Basic and acidic residues" evidence="1">
    <location>
        <begin position="242"/>
        <end position="254"/>
    </location>
</feature>
<evidence type="ECO:0000313" key="6">
    <source>
        <dbReference type="Proteomes" id="UP001152797"/>
    </source>
</evidence>
<evidence type="ECO:0000313" key="3">
    <source>
        <dbReference type="EMBL" id="CAI3989843.1"/>
    </source>
</evidence>
<dbReference type="Proteomes" id="UP001152797">
    <property type="component" value="Unassembled WGS sequence"/>
</dbReference>
<feature type="region of interest" description="Disordered" evidence="1">
    <location>
        <begin position="386"/>
        <end position="479"/>
    </location>
</feature>
<feature type="chain" id="PRO_5043270382" evidence="2">
    <location>
        <begin position="22"/>
        <end position="879"/>
    </location>
</feature>
<name>A0A9P1CFQ5_9DINO</name>
<feature type="compositionally biased region" description="Basic and acidic residues" evidence="1">
    <location>
        <begin position="469"/>
        <end position="478"/>
    </location>
</feature>